<name>A0A5E4S1Q4_9BURK</name>
<accession>A0A5E4S1Q4</accession>
<evidence type="ECO:0000256" key="2">
    <source>
        <dbReference type="ARBA" id="ARBA00022692"/>
    </source>
</evidence>
<evidence type="ECO:0000313" key="8">
    <source>
        <dbReference type="Proteomes" id="UP000383971"/>
    </source>
</evidence>
<feature type="transmembrane region" description="Helical" evidence="5">
    <location>
        <begin position="73"/>
        <end position="97"/>
    </location>
</feature>
<keyword evidence="5" id="KW-0813">Transport</keyword>
<dbReference type="InterPro" id="IPR000412">
    <property type="entry name" value="ABC_2_transport"/>
</dbReference>
<keyword evidence="3 5" id="KW-1133">Transmembrane helix</keyword>
<evidence type="ECO:0000259" key="6">
    <source>
        <dbReference type="PROSITE" id="PS51012"/>
    </source>
</evidence>
<evidence type="ECO:0000256" key="4">
    <source>
        <dbReference type="ARBA" id="ARBA00023136"/>
    </source>
</evidence>
<gene>
    <name evidence="7" type="ORF">PCO31111_00496</name>
</gene>
<dbReference type="PIRSF" id="PIRSF006648">
    <property type="entry name" value="DrrB"/>
    <property type="match status" value="1"/>
</dbReference>
<feature type="transmembrane region" description="Helical" evidence="5">
    <location>
        <begin position="239"/>
        <end position="260"/>
    </location>
</feature>
<dbReference type="InterPro" id="IPR013525">
    <property type="entry name" value="ABC2_TM"/>
</dbReference>
<dbReference type="PROSITE" id="PS51012">
    <property type="entry name" value="ABC_TM2"/>
    <property type="match status" value="1"/>
</dbReference>
<feature type="transmembrane region" description="Helical" evidence="5">
    <location>
        <begin position="183"/>
        <end position="202"/>
    </location>
</feature>
<evidence type="ECO:0000313" key="7">
    <source>
        <dbReference type="EMBL" id="VVD68594.1"/>
    </source>
</evidence>
<evidence type="ECO:0000256" key="3">
    <source>
        <dbReference type="ARBA" id="ARBA00022989"/>
    </source>
</evidence>
<reference evidence="7 8" key="1">
    <citation type="submission" date="2019-08" db="EMBL/GenBank/DDBJ databases">
        <authorList>
            <person name="Peeters C."/>
        </authorList>
    </citation>
    <scope>NUCLEOTIDE SEQUENCE [LARGE SCALE GENOMIC DNA]</scope>
    <source>
        <strain evidence="7 8">LMG 31111</strain>
    </source>
</reference>
<organism evidence="7 8">
    <name type="scientific">Pandoraea communis</name>
    <dbReference type="NCBI Taxonomy" id="2508297"/>
    <lineage>
        <taxon>Bacteria</taxon>
        <taxon>Pseudomonadati</taxon>
        <taxon>Pseudomonadota</taxon>
        <taxon>Betaproteobacteria</taxon>
        <taxon>Burkholderiales</taxon>
        <taxon>Burkholderiaceae</taxon>
        <taxon>Pandoraea</taxon>
    </lineage>
</organism>
<keyword evidence="2 5" id="KW-0812">Transmembrane</keyword>
<dbReference type="Pfam" id="PF01061">
    <property type="entry name" value="ABC2_membrane"/>
    <property type="match status" value="1"/>
</dbReference>
<evidence type="ECO:0000256" key="1">
    <source>
        <dbReference type="ARBA" id="ARBA00004141"/>
    </source>
</evidence>
<evidence type="ECO:0000256" key="5">
    <source>
        <dbReference type="RuleBase" id="RU361157"/>
    </source>
</evidence>
<protein>
    <recommendedName>
        <fullName evidence="5">Transport permease protein</fullName>
    </recommendedName>
</protein>
<dbReference type="InterPro" id="IPR047817">
    <property type="entry name" value="ABC2_TM_bact-type"/>
</dbReference>
<feature type="transmembrane region" description="Helical" evidence="5">
    <location>
        <begin position="117"/>
        <end position="144"/>
    </location>
</feature>
<comment type="subcellular location">
    <subcellularLocation>
        <location evidence="5">Cell inner membrane</location>
        <topology evidence="5">Multi-pass membrane protein</topology>
    </subcellularLocation>
    <subcellularLocation>
        <location evidence="1">Membrane</location>
        <topology evidence="1">Multi-pass membrane protein</topology>
    </subcellularLocation>
</comment>
<dbReference type="InterPro" id="IPR051784">
    <property type="entry name" value="Nod_factor_ABC_transporter"/>
</dbReference>
<keyword evidence="4 5" id="KW-0472">Membrane</keyword>
<comment type="similarity">
    <text evidence="5">Belongs to the ABC-2 integral membrane protein family.</text>
</comment>
<sequence>MTRTDMKRDTALRHGAYLRMARVFAKEAQYELLKLVRERAYVFSVIGLPVVFFLVFGIAHPNQRVQGQPVSRYLLASYSAFGAMGAALFAIGVGLVTERSHGWLALKRASPMPTYSYLTAKVVAALAFGELITVTLMALGVVAAGMPISGIEIIRLSVAIAGGVFAFSALGVFLGLILSPGSAVGMINLVYLPLSLCGGLWVPLDMLPKWLKSIAPLLPSYQFSRLTLHALGYPIGAAWSAWGLLFAYGAMFTLLSVWLFRRRELAC</sequence>
<keyword evidence="8" id="KW-1185">Reference proteome</keyword>
<dbReference type="AlphaFoldDB" id="A0A5E4S1Q4"/>
<proteinExistence type="inferred from homology"/>
<feature type="transmembrane region" description="Helical" evidence="5">
    <location>
        <begin position="40"/>
        <end position="61"/>
    </location>
</feature>
<dbReference type="PANTHER" id="PTHR43229:SF2">
    <property type="entry name" value="NODULATION PROTEIN J"/>
    <property type="match status" value="1"/>
</dbReference>
<dbReference type="EMBL" id="CABPSE010000001">
    <property type="protein sequence ID" value="VVD68594.1"/>
    <property type="molecule type" value="Genomic_DNA"/>
</dbReference>
<keyword evidence="5" id="KW-1003">Cell membrane</keyword>
<feature type="domain" description="ABC transmembrane type-2" evidence="6">
    <location>
        <begin position="40"/>
        <end position="263"/>
    </location>
</feature>
<dbReference type="GO" id="GO:0140359">
    <property type="term" value="F:ABC-type transporter activity"/>
    <property type="evidence" value="ECO:0007669"/>
    <property type="project" value="InterPro"/>
</dbReference>
<dbReference type="GO" id="GO:0043190">
    <property type="term" value="C:ATP-binding cassette (ABC) transporter complex"/>
    <property type="evidence" value="ECO:0007669"/>
    <property type="project" value="InterPro"/>
</dbReference>
<dbReference type="RefSeq" id="WP_150583503.1">
    <property type="nucleotide sequence ID" value="NZ_CABPSE010000001.1"/>
</dbReference>
<dbReference type="PANTHER" id="PTHR43229">
    <property type="entry name" value="NODULATION PROTEIN J"/>
    <property type="match status" value="1"/>
</dbReference>
<dbReference type="Proteomes" id="UP000383971">
    <property type="component" value="Unassembled WGS sequence"/>
</dbReference>
<feature type="transmembrane region" description="Helical" evidence="5">
    <location>
        <begin position="156"/>
        <end position="177"/>
    </location>
</feature>